<dbReference type="OrthoDB" id="398600at2"/>
<dbReference type="RefSeq" id="WP_119572332.1">
    <property type="nucleotide sequence ID" value="NZ_LR215031.1"/>
</dbReference>
<sequence>MANLLKGICDSCKKPYEYLYGDIELTIQLKFFLNTISSKQINLLDKTKFDNFYRNYIEQQMSQMGEFSEERINKTLDNLYQDILSALTSEEQELLKRNILMDSLVTIVPMYDQTKVGTDEAKVIFSQFLRLNFLGGKTYQREFKNHQIITTSEDQRFMLCPKEETHTVRILFEEKI</sequence>
<dbReference type="KEGG" id="mgal:NCTC10186_00471"/>
<dbReference type="EMBL" id="LR215031">
    <property type="protein sequence ID" value="VEU72623.1"/>
    <property type="molecule type" value="Genomic_DNA"/>
</dbReference>
<accession>A0A449AYL7</accession>
<dbReference type="Proteomes" id="UP000289862">
    <property type="component" value="Chromosome"/>
</dbReference>
<protein>
    <submittedName>
        <fullName evidence="1">Uncharacterized protein</fullName>
    </submittedName>
</protein>
<evidence type="ECO:0000313" key="1">
    <source>
        <dbReference type="EMBL" id="VEU72623.1"/>
    </source>
</evidence>
<gene>
    <name evidence="1" type="ORF">NCTC10186_00087</name>
    <name evidence="2" type="ORF">NCTC10186_00471</name>
</gene>
<reference evidence="1 3" key="1">
    <citation type="submission" date="2019-01" db="EMBL/GenBank/DDBJ databases">
        <authorList>
            <consortium name="Pathogen Informatics"/>
        </authorList>
    </citation>
    <scope>NUCLEOTIDE SEQUENCE [LARGE SCALE GENOMIC DNA]</scope>
    <source>
        <strain evidence="1 3">NCTC10186</strain>
    </source>
</reference>
<evidence type="ECO:0000313" key="3">
    <source>
        <dbReference type="Proteomes" id="UP000289862"/>
    </source>
</evidence>
<proteinExistence type="predicted"/>
<dbReference type="AlphaFoldDB" id="A0A449AYL7"/>
<name>A0A449AYL7_9BACT</name>
<dbReference type="KEGG" id="mgal:NCTC10186_00087"/>
<organism evidence="1 3">
    <name type="scientific">Mycoplasmopsis gallopavonis</name>
    <dbReference type="NCBI Taxonomy" id="76629"/>
    <lineage>
        <taxon>Bacteria</taxon>
        <taxon>Bacillati</taxon>
        <taxon>Mycoplasmatota</taxon>
        <taxon>Mycoplasmoidales</taxon>
        <taxon>Metamycoplasmataceae</taxon>
        <taxon>Mycoplasmopsis</taxon>
    </lineage>
</organism>
<evidence type="ECO:0000313" key="2">
    <source>
        <dbReference type="EMBL" id="VEU72984.1"/>
    </source>
</evidence>
<keyword evidence="3" id="KW-1185">Reference proteome</keyword>
<dbReference type="EMBL" id="LR215031">
    <property type="protein sequence ID" value="VEU72984.1"/>
    <property type="molecule type" value="Genomic_DNA"/>
</dbReference>